<dbReference type="VEuPathDB" id="TrichDB:TRFO_32321"/>
<keyword evidence="3" id="KW-1185">Reference proteome</keyword>
<evidence type="ECO:0000313" key="3">
    <source>
        <dbReference type="Proteomes" id="UP000179807"/>
    </source>
</evidence>
<evidence type="ECO:0000313" key="2">
    <source>
        <dbReference type="EMBL" id="OHT00893.1"/>
    </source>
</evidence>
<evidence type="ECO:0000256" key="1">
    <source>
        <dbReference type="SAM" id="Coils"/>
    </source>
</evidence>
<dbReference type="GeneID" id="94843133"/>
<dbReference type="AlphaFoldDB" id="A0A1J4JUG9"/>
<proteinExistence type="predicted"/>
<feature type="coiled-coil region" evidence="1">
    <location>
        <begin position="357"/>
        <end position="421"/>
    </location>
</feature>
<protein>
    <submittedName>
        <fullName evidence="2">Uncharacterized protein</fullName>
    </submittedName>
</protein>
<dbReference type="Proteomes" id="UP000179807">
    <property type="component" value="Unassembled WGS sequence"/>
</dbReference>
<dbReference type="RefSeq" id="XP_068354029.1">
    <property type="nucleotide sequence ID" value="XM_068508429.1"/>
</dbReference>
<sequence length="859" mass="102307">MDEITATRTATEKEVQAQYEGLKEQLLRKSDDILDSMKDELMHSLMPIDEDISSIQNCVSKIVNEMNEEINKINNFDKETIHKKIEQAKQTVFQELSSHDAESLNKYKNLVASNDEKFRKLDETFQRSVADLKKKFFLSSKDKPPQVERFVKKCQDNLNSLNDYKQKVIKAETEYKSMIENFRKRFFVINSKKLPTKADLDEFKLKCDEEISKYKELLNDVREIQKKELQRLNDKYQNEIEIFNQFKTELEEEYEKTKIFFSSNTTLSNEQFEELKNSLNNEYIHLKEKIITDENEISKKLVPPVFVPKDDDDYFHRLVELKKMHETEIHFKQGQYQTDIVNENDDFISKKEDLNKMLQQINEIDSFQAIIQNMEKKFDNELKIFEENSKKEIIEIKNDLKNEQINQKDHLENELSEFIALQEQKIKDFKDLKIKEKYDKKSQLENQRLSFLSNLSHDFESDKVIDNVINEYYQTFKNLENEYTNFDNTVNTVEVTNEDIKNEKLLKKSHKENNLKEQDELIQKWKDSINDEKLRYEEQIAIQKEEELRSTSKTDFKVIQLEFFNRFKQKDEILESLEKEMKELLQVKYDISTPDLDQQIESLNTLINKLNNENNHKFEQEQDKTNEIMEPFKQQIKDQINVNFQNLQIEKRKIELELEEQSRCLNQTEANYSKAKAFRNSCISREMTAFQLEEQKMKNNFIKTVDDLRRQIVDEKQRELPDTDKELTKQWKHLAIIENATIAQNKVAIEELLKKKNEINKKYNKLIKEAKAKCQELKDYVNNRGVRPQEKKIIDRLEGILEIKNAELTAHVKDIISYRARLQAQEEVYNNRFGVSPKVAVAMVKPRAATQMSKMLPPL</sequence>
<comment type="caution">
    <text evidence="2">The sequence shown here is derived from an EMBL/GenBank/DDBJ whole genome shotgun (WGS) entry which is preliminary data.</text>
</comment>
<accession>A0A1J4JUG9</accession>
<reference evidence="2" key="1">
    <citation type="submission" date="2016-10" db="EMBL/GenBank/DDBJ databases">
        <authorList>
            <person name="Benchimol M."/>
            <person name="Almeida L.G."/>
            <person name="Vasconcelos A.T."/>
            <person name="Perreira-Neves A."/>
            <person name="Rosa I.A."/>
            <person name="Tasca T."/>
            <person name="Bogo M.R."/>
            <person name="de Souza W."/>
        </authorList>
    </citation>
    <scope>NUCLEOTIDE SEQUENCE [LARGE SCALE GENOMIC DNA]</scope>
    <source>
        <strain evidence="2">K</strain>
    </source>
</reference>
<feature type="coiled-coil region" evidence="1">
    <location>
        <begin position="161"/>
        <end position="296"/>
    </location>
</feature>
<feature type="coiled-coil region" evidence="1">
    <location>
        <begin position="742"/>
        <end position="780"/>
    </location>
</feature>
<keyword evidence="1" id="KW-0175">Coiled coil</keyword>
<gene>
    <name evidence="2" type="ORF">TRFO_32321</name>
</gene>
<organism evidence="2 3">
    <name type="scientific">Tritrichomonas foetus</name>
    <dbReference type="NCBI Taxonomy" id="1144522"/>
    <lineage>
        <taxon>Eukaryota</taxon>
        <taxon>Metamonada</taxon>
        <taxon>Parabasalia</taxon>
        <taxon>Tritrichomonadida</taxon>
        <taxon>Tritrichomonadidae</taxon>
        <taxon>Tritrichomonas</taxon>
    </lineage>
</organism>
<dbReference type="EMBL" id="MLAK01000934">
    <property type="protein sequence ID" value="OHT00893.1"/>
    <property type="molecule type" value="Genomic_DNA"/>
</dbReference>
<feature type="coiled-coil region" evidence="1">
    <location>
        <begin position="526"/>
        <end position="671"/>
    </location>
</feature>
<name>A0A1J4JUG9_9EUKA</name>